<dbReference type="EMBL" id="JAPDMQ010000546">
    <property type="protein sequence ID" value="KAK0522980.1"/>
    <property type="molecule type" value="Genomic_DNA"/>
</dbReference>
<dbReference type="AlphaFoldDB" id="A0AAN6G8G9"/>
<evidence type="ECO:0000256" key="1">
    <source>
        <dbReference type="SAM" id="MobiDB-lite"/>
    </source>
</evidence>
<name>A0AAN6G8G9_9BASI</name>
<feature type="region of interest" description="Disordered" evidence="1">
    <location>
        <begin position="216"/>
        <end position="235"/>
    </location>
</feature>
<feature type="region of interest" description="Disordered" evidence="1">
    <location>
        <begin position="170"/>
        <end position="198"/>
    </location>
</feature>
<gene>
    <name evidence="2" type="ORF">OC842_006302</name>
</gene>
<evidence type="ECO:0000313" key="3">
    <source>
        <dbReference type="Proteomes" id="UP001176521"/>
    </source>
</evidence>
<protein>
    <recommendedName>
        <fullName evidence="4">Velvet domain-containing protein</fullName>
    </recommendedName>
</protein>
<organism evidence="2 3">
    <name type="scientific">Tilletia horrida</name>
    <dbReference type="NCBI Taxonomy" id="155126"/>
    <lineage>
        <taxon>Eukaryota</taxon>
        <taxon>Fungi</taxon>
        <taxon>Dikarya</taxon>
        <taxon>Basidiomycota</taxon>
        <taxon>Ustilaginomycotina</taxon>
        <taxon>Exobasidiomycetes</taxon>
        <taxon>Tilletiales</taxon>
        <taxon>Tilletiaceae</taxon>
        <taxon>Tilletia</taxon>
    </lineage>
</organism>
<accession>A0AAN6G8G9</accession>
<keyword evidence="3" id="KW-1185">Reference proteome</keyword>
<proteinExistence type="predicted"/>
<reference evidence="2" key="1">
    <citation type="journal article" date="2023" name="PhytoFront">
        <title>Draft Genome Resources of Seven Strains of Tilletia horrida, Causal Agent of Kernel Smut of Rice.</title>
        <authorList>
            <person name="Khanal S."/>
            <person name="Antony Babu S."/>
            <person name="Zhou X.G."/>
        </authorList>
    </citation>
    <scope>NUCLEOTIDE SEQUENCE</scope>
    <source>
        <strain evidence="2">TX3</strain>
    </source>
</reference>
<comment type="caution">
    <text evidence="2">The sequence shown here is derived from an EMBL/GenBank/DDBJ whole genome shotgun (WGS) entry which is preliminary data.</text>
</comment>
<feature type="compositionally biased region" description="Polar residues" evidence="1">
    <location>
        <begin position="176"/>
        <end position="198"/>
    </location>
</feature>
<feature type="region of interest" description="Disordered" evidence="1">
    <location>
        <begin position="1"/>
        <end position="63"/>
    </location>
</feature>
<evidence type="ECO:0008006" key="4">
    <source>
        <dbReference type="Google" id="ProtNLM"/>
    </source>
</evidence>
<feature type="compositionally biased region" description="Polar residues" evidence="1">
    <location>
        <begin position="35"/>
        <end position="60"/>
    </location>
</feature>
<sequence>MSLLSYGAGENSSFTSEPQAKRARPGSRPRHTDGGATSSLLASAQHQQPSPLPLNQNGAVSPTMPLLSPNLNLSMLASAAVPSFNTTSHHHQQQQQYSYSAMTTPNHATQGNESSSIGAWYQPAPTPFYPMAVDAHFAANVLMGAAQGSLGMSMGSVRAVSSPERFTEYDEAAAGATQSSLGQPYLRSQQRSPYSAFPSSNIHYKSPPLVKIRPAGAHRQHPSAPIASDQETSRSATAAPVCWPLELWLGRVPALLRVEDMPAPELEAAAVGEEAEEGTARLHGKIVDCRRRGTEKKI</sequence>
<evidence type="ECO:0000313" key="2">
    <source>
        <dbReference type="EMBL" id="KAK0522980.1"/>
    </source>
</evidence>
<dbReference type="Proteomes" id="UP001176521">
    <property type="component" value="Unassembled WGS sequence"/>
</dbReference>